<feature type="region of interest" description="Disordered" evidence="6">
    <location>
        <begin position="281"/>
        <end position="306"/>
    </location>
</feature>
<evidence type="ECO:0000256" key="1">
    <source>
        <dbReference type="ARBA" id="ARBA00004141"/>
    </source>
</evidence>
<feature type="transmembrane region" description="Helical" evidence="7">
    <location>
        <begin position="184"/>
        <end position="203"/>
    </location>
</feature>
<feature type="compositionally biased region" description="Basic and acidic residues" evidence="6">
    <location>
        <begin position="347"/>
        <end position="371"/>
    </location>
</feature>
<evidence type="ECO:0000313" key="9">
    <source>
        <dbReference type="EMBL" id="KXJ86663.1"/>
    </source>
</evidence>
<dbReference type="Pfam" id="PF20684">
    <property type="entry name" value="Fung_rhodopsin"/>
    <property type="match status" value="1"/>
</dbReference>
<sequence>MDRLVQHVVVACVVLLVLTALFVAARIYAKLLIIRTIGLDDVLIIFAWICSIAMATAVIEEFQTYLKLQIAASCLYSCGVPAAKASFAVLYLRLLPKMKYRILNYFLCVFLVGQAIEEILVVVLNCRPIAKSWDPSMPGACNDLRVLWWATFIFNIFTDLALFIQPIPSMWQLQMPLTKRVGLIAMLSLGLLVTSISVIRIVYVTRIGADVTYELADPLIWSVAELCALIICSCIPSLRQVVKKIPGLNSALGLSNSGGNSKTYYGNNSRQKGISIHLHSRGRKDYMPATSQKSRATGRSQSRAYGTTSHVEALRHVGEHNESQDEIFPHKTTQEGDVIMVTREVVRQESDADAHERRKRSDAALGDHFEGADDGSLHSFHKPQPAYHP</sequence>
<evidence type="ECO:0000256" key="3">
    <source>
        <dbReference type="ARBA" id="ARBA00022989"/>
    </source>
</evidence>
<feature type="transmembrane region" description="Helical" evidence="7">
    <location>
        <begin position="6"/>
        <end position="29"/>
    </location>
</feature>
<evidence type="ECO:0000313" key="10">
    <source>
        <dbReference type="Proteomes" id="UP000070501"/>
    </source>
</evidence>
<dbReference type="EMBL" id="KQ964266">
    <property type="protein sequence ID" value="KXJ86663.1"/>
    <property type="molecule type" value="Genomic_DNA"/>
</dbReference>
<dbReference type="AlphaFoldDB" id="A0A136IP19"/>
<comment type="subcellular location">
    <subcellularLocation>
        <location evidence="1">Membrane</location>
        <topology evidence="1">Multi-pass membrane protein</topology>
    </subcellularLocation>
</comment>
<feature type="transmembrane region" description="Helical" evidence="7">
    <location>
        <begin position="104"/>
        <end position="126"/>
    </location>
</feature>
<evidence type="ECO:0000256" key="5">
    <source>
        <dbReference type="ARBA" id="ARBA00038359"/>
    </source>
</evidence>
<accession>A0A136IP19</accession>
<organism evidence="9 10">
    <name type="scientific">Microdochium bolleyi</name>
    <dbReference type="NCBI Taxonomy" id="196109"/>
    <lineage>
        <taxon>Eukaryota</taxon>
        <taxon>Fungi</taxon>
        <taxon>Dikarya</taxon>
        <taxon>Ascomycota</taxon>
        <taxon>Pezizomycotina</taxon>
        <taxon>Sordariomycetes</taxon>
        <taxon>Xylariomycetidae</taxon>
        <taxon>Xylariales</taxon>
        <taxon>Microdochiaceae</taxon>
        <taxon>Microdochium</taxon>
    </lineage>
</organism>
<proteinExistence type="inferred from homology"/>
<feature type="domain" description="Rhodopsin" evidence="8">
    <location>
        <begin position="25"/>
        <end position="244"/>
    </location>
</feature>
<keyword evidence="2 7" id="KW-0812">Transmembrane</keyword>
<feature type="region of interest" description="Disordered" evidence="6">
    <location>
        <begin position="347"/>
        <end position="389"/>
    </location>
</feature>
<evidence type="ECO:0000256" key="4">
    <source>
        <dbReference type="ARBA" id="ARBA00023136"/>
    </source>
</evidence>
<feature type="transmembrane region" description="Helical" evidence="7">
    <location>
        <begin position="70"/>
        <end position="92"/>
    </location>
</feature>
<dbReference type="PANTHER" id="PTHR33048">
    <property type="entry name" value="PTH11-LIKE INTEGRAL MEMBRANE PROTEIN (AFU_ORTHOLOGUE AFUA_5G11245)"/>
    <property type="match status" value="1"/>
</dbReference>
<dbReference type="InParanoid" id="A0A136IP19"/>
<feature type="transmembrane region" description="Helical" evidence="7">
    <location>
        <begin position="41"/>
        <end position="58"/>
    </location>
</feature>
<feature type="compositionally biased region" description="Polar residues" evidence="6">
    <location>
        <begin position="289"/>
        <end position="306"/>
    </location>
</feature>
<reference evidence="10" key="1">
    <citation type="submission" date="2016-02" db="EMBL/GenBank/DDBJ databases">
        <title>Draft genome sequence of Microdochium bolleyi, a fungal endophyte of beachgrass.</title>
        <authorList>
            <consortium name="DOE Joint Genome Institute"/>
            <person name="David A.S."/>
            <person name="May G."/>
            <person name="Haridas S."/>
            <person name="Lim J."/>
            <person name="Wang M."/>
            <person name="Labutti K."/>
            <person name="Lipzen A."/>
            <person name="Barry K."/>
            <person name="Grigoriev I.V."/>
        </authorList>
    </citation>
    <scope>NUCLEOTIDE SEQUENCE [LARGE SCALE GENOMIC DNA]</scope>
    <source>
        <strain evidence="10">J235TASD1</strain>
    </source>
</reference>
<comment type="similarity">
    <text evidence="5">Belongs to the SAT4 family.</text>
</comment>
<dbReference type="PANTHER" id="PTHR33048:SF47">
    <property type="entry name" value="INTEGRAL MEMBRANE PROTEIN-RELATED"/>
    <property type="match status" value="1"/>
</dbReference>
<keyword evidence="3 7" id="KW-1133">Transmembrane helix</keyword>
<evidence type="ECO:0000259" key="8">
    <source>
        <dbReference type="Pfam" id="PF20684"/>
    </source>
</evidence>
<keyword evidence="4 7" id="KW-0472">Membrane</keyword>
<keyword evidence="10" id="KW-1185">Reference proteome</keyword>
<dbReference type="InterPro" id="IPR049326">
    <property type="entry name" value="Rhodopsin_dom_fungi"/>
</dbReference>
<dbReference type="GO" id="GO:0016020">
    <property type="term" value="C:membrane"/>
    <property type="evidence" value="ECO:0007669"/>
    <property type="project" value="UniProtKB-SubCell"/>
</dbReference>
<name>A0A136IP19_9PEZI</name>
<gene>
    <name evidence="9" type="ORF">Micbo1qcDRAFT_218837</name>
</gene>
<feature type="transmembrane region" description="Helical" evidence="7">
    <location>
        <begin position="146"/>
        <end position="164"/>
    </location>
</feature>
<protein>
    <recommendedName>
        <fullName evidence="8">Rhodopsin domain-containing protein</fullName>
    </recommendedName>
</protein>
<evidence type="ECO:0000256" key="7">
    <source>
        <dbReference type="SAM" id="Phobius"/>
    </source>
</evidence>
<evidence type="ECO:0000256" key="2">
    <source>
        <dbReference type="ARBA" id="ARBA00022692"/>
    </source>
</evidence>
<dbReference type="InterPro" id="IPR052337">
    <property type="entry name" value="SAT4-like"/>
</dbReference>
<dbReference type="OrthoDB" id="5413793at2759"/>
<dbReference type="Proteomes" id="UP000070501">
    <property type="component" value="Unassembled WGS sequence"/>
</dbReference>
<evidence type="ECO:0000256" key="6">
    <source>
        <dbReference type="SAM" id="MobiDB-lite"/>
    </source>
</evidence>